<reference evidence="1 2" key="1">
    <citation type="submission" date="2016-11" db="EMBL/GenBank/DDBJ databases">
        <authorList>
            <person name="Jaros S."/>
            <person name="Januszkiewicz K."/>
            <person name="Wedrychowicz H."/>
        </authorList>
    </citation>
    <scope>NUCLEOTIDE SEQUENCE [LARGE SCALE GENOMIC DNA]</scope>
    <source>
        <strain evidence="1 2">DSM 15692</strain>
    </source>
</reference>
<accession>A0A1M4SN47</accession>
<dbReference type="EMBL" id="FQUF01000003">
    <property type="protein sequence ID" value="SHE33625.1"/>
    <property type="molecule type" value="Genomic_DNA"/>
</dbReference>
<dbReference type="Proteomes" id="UP000184128">
    <property type="component" value="Unassembled WGS sequence"/>
</dbReference>
<dbReference type="AlphaFoldDB" id="A0A1M4SN47"/>
<organism evidence="1 2">
    <name type="scientific">Atopostipes suicloacalis DSM 15692</name>
    <dbReference type="NCBI Taxonomy" id="1121025"/>
    <lineage>
        <taxon>Bacteria</taxon>
        <taxon>Bacillati</taxon>
        <taxon>Bacillota</taxon>
        <taxon>Bacilli</taxon>
        <taxon>Lactobacillales</taxon>
        <taxon>Carnobacteriaceae</taxon>
        <taxon>Atopostipes</taxon>
    </lineage>
</organism>
<proteinExistence type="predicted"/>
<name>A0A1M4SN47_9LACT</name>
<protein>
    <submittedName>
        <fullName evidence="1">Uncharacterized protein</fullName>
    </submittedName>
</protein>
<keyword evidence="2" id="KW-1185">Reference proteome</keyword>
<sequence>MNKIKNISISLLFTLFLNIVLPIGSVKAASKEISDPIITFNNIEYSLTENENNEFILKNLVTGTEDILTFSENKNGINQVTLNESTGEQHVIENEIKTGEVTLDSQDISEIESSIITSEPADFSLSRVGYSWKYIRTQNSNTNVAYRKLSLIVSIILAITPVSPSVGVATAVAQYIIDNNLKTLYTQRKEYYRSDKTNIHKYKVSYYKYSNYTGLIRSTSYTRDIYGNVHG</sequence>
<evidence type="ECO:0000313" key="1">
    <source>
        <dbReference type="EMBL" id="SHE33625.1"/>
    </source>
</evidence>
<dbReference type="STRING" id="1121025.SAMN02745249_00237"/>
<gene>
    <name evidence="1" type="ORF">SAMN02745249_00237</name>
</gene>
<evidence type="ECO:0000313" key="2">
    <source>
        <dbReference type="Proteomes" id="UP000184128"/>
    </source>
</evidence>
<dbReference type="RefSeq" id="WP_073294956.1">
    <property type="nucleotide sequence ID" value="NZ_FQUF01000003.1"/>
</dbReference>